<sequence>MAATHPSNELTSQLLTNNIFKDQQRRRRLTVSKRQKMRQSTCRKTNRLLPCSERQKGPGGVPDIQSSRGRHQRLLVRQRAERKTNEVMKNACPAPSVDDRSRSANIHSQFRGRQTGDPDEACSVARSLAHPGKGDFPGQPSLSVPCNSLLSLAGPHAQRPKIRKAEPVPVPESPDSVRNSRHLPELLLLLVHLETRALPKGTGFRSFEVK</sequence>
<accession>F2SZX6</accession>
<evidence type="ECO:0000256" key="1">
    <source>
        <dbReference type="SAM" id="MobiDB-lite"/>
    </source>
</evidence>
<name>F2SZX6_TRIRC</name>
<dbReference type="EMBL" id="GG700659">
    <property type="protein sequence ID" value="EGD91898.2"/>
    <property type="molecule type" value="Genomic_DNA"/>
</dbReference>
<dbReference type="Proteomes" id="UP000008864">
    <property type="component" value="Unassembled WGS sequence"/>
</dbReference>
<feature type="region of interest" description="Disordered" evidence="1">
    <location>
        <begin position="155"/>
        <end position="178"/>
    </location>
</feature>
<dbReference type="AlphaFoldDB" id="F2SZX6"/>
<dbReference type="InParanoid" id="F2SZX6"/>
<dbReference type="HOGENOM" id="CLU_1200562_0_0_1"/>
<evidence type="ECO:0000313" key="3">
    <source>
        <dbReference type="Proteomes" id="UP000008864"/>
    </source>
</evidence>
<evidence type="ECO:0000313" key="2">
    <source>
        <dbReference type="EMBL" id="EGD91898.2"/>
    </source>
</evidence>
<dbReference type="GeneID" id="10377683"/>
<protein>
    <submittedName>
        <fullName evidence="2">Uncharacterized protein</fullName>
    </submittedName>
</protein>
<gene>
    <name evidence="2" type="ORF">TERG_08115</name>
</gene>
<proteinExistence type="predicted"/>
<keyword evidence="3" id="KW-1185">Reference proteome</keyword>
<feature type="region of interest" description="Disordered" evidence="1">
    <location>
        <begin position="50"/>
        <end position="70"/>
    </location>
</feature>
<organism evidence="2 3">
    <name type="scientific">Trichophyton rubrum (strain ATCC MYA-4607 / CBS 118892)</name>
    <name type="common">Athlete's foot fungus</name>
    <dbReference type="NCBI Taxonomy" id="559305"/>
    <lineage>
        <taxon>Eukaryota</taxon>
        <taxon>Fungi</taxon>
        <taxon>Dikarya</taxon>
        <taxon>Ascomycota</taxon>
        <taxon>Pezizomycotina</taxon>
        <taxon>Eurotiomycetes</taxon>
        <taxon>Eurotiomycetidae</taxon>
        <taxon>Onygenales</taxon>
        <taxon>Arthrodermataceae</taxon>
        <taxon>Trichophyton</taxon>
    </lineage>
</organism>
<dbReference type="RefSeq" id="XP_047604878.1">
    <property type="nucleotide sequence ID" value="XM_047748887.1"/>
</dbReference>
<reference evidence="3" key="1">
    <citation type="journal article" date="2012" name="MBio">
        <title>Comparative genome analysis of Trichophyton rubrum and related dermatophytes reveals candidate genes involved in infection.</title>
        <authorList>
            <person name="Martinez D.A."/>
            <person name="Oliver B.G."/>
            <person name="Graeser Y."/>
            <person name="Goldberg J.M."/>
            <person name="Li W."/>
            <person name="Martinez-Rossi N.M."/>
            <person name="Monod M."/>
            <person name="Shelest E."/>
            <person name="Barton R.C."/>
            <person name="Birch E."/>
            <person name="Brakhage A.A."/>
            <person name="Chen Z."/>
            <person name="Gurr S.J."/>
            <person name="Heiman D."/>
            <person name="Heitman J."/>
            <person name="Kosti I."/>
            <person name="Rossi A."/>
            <person name="Saif S."/>
            <person name="Samalova M."/>
            <person name="Saunders C.W."/>
            <person name="Shea T."/>
            <person name="Summerbell R.C."/>
            <person name="Xu J."/>
            <person name="Young S."/>
            <person name="Zeng Q."/>
            <person name="Birren B.W."/>
            <person name="Cuomo C.A."/>
            <person name="White T.C."/>
        </authorList>
    </citation>
    <scope>NUCLEOTIDE SEQUENCE [LARGE SCALE GENOMIC DNA]</scope>
    <source>
        <strain evidence="3">ATCC MYA-4607 / CBS 118892</strain>
    </source>
</reference>